<name>A0ABU9Q0E8_9BURK</name>
<proteinExistence type="predicted"/>
<reference evidence="2 3" key="1">
    <citation type="submission" date="2024-02" db="EMBL/GenBank/DDBJ databases">
        <title>Draft genome sequence of Collimonas sp. strain H4R21, an effective mineral-weathering bacterial strain isolated from the beech rhizosphere.</title>
        <authorList>
            <person name="Morin E."/>
            <person name="Uroz S."/>
            <person name="Leveau J.H.J."/>
            <person name="Kumar R."/>
            <person name="Rey M.W."/>
            <person name="Pham J."/>
        </authorList>
    </citation>
    <scope>NUCLEOTIDE SEQUENCE [LARGE SCALE GENOMIC DNA]</scope>
    <source>
        <strain evidence="2 3">H4R21</strain>
    </source>
</reference>
<evidence type="ECO:0000313" key="3">
    <source>
        <dbReference type="Proteomes" id="UP001495910"/>
    </source>
</evidence>
<gene>
    <name evidence="2" type="ORF">V8G57_19750</name>
</gene>
<evidence type="ECO:0000313" key="2">
    <source>
        <dbReference type="EMBL" id="MEM4989632.1"/>
    </source>
</evidence>
<dbReference type="InterPro" id="IPR014508">
    <property type="entry name" value="UCP020555_TPR-like"/>
</dbReference>
<dbReference type="RefSeq" id="WP_092392395.1">
    <property type="nucleotide sequence ID" value="NZ_JBANDC010000016.1"/>
</dbReference>
<dbReference type="Proteomes" id="UP001495910">
    <property type="component" value="Unassembled WGS sequence"/>
</dbReference>
<sequence length="119" mass="13657">MKNKFAKRHVLPFALTACALLAGCQTAPKPLYQWESYQPQVYEYFKGEASVEQVTALERDLQKIRAAGNMPPPGYHAQLGMLYASLGKEEQVVQEFQTEKELFPESSAYMDFLMRKFKK</sequence>
<protein>
    <submittedName>
        <fullName evidence="2">DUF4810 domain-containing protein</fullName>
    </submittedName>
</protein>
<dbReference type="Pfam" id="PF16068">
    <property type="entry name" value="DUF4810"/>
    <property type="match status" value="1"/>
</dbReference>
<feature type="signal peptide" evidence="1">
    <location>
        <begin position="1"/>
        <end position="22"/>
    </location>
</feature>
<dbReference type="PIRSF" id="PIRSF020555">
    <property type="entry name" value="UCP020555"/>
    <property type="match status" value="1"/>
</dbReference>
<keyword evidence="3" id="KW-1185">Reference proteome</keyword>
<organism evidence="2 3">
    <name type="scientific">Collimonas rhizosphaerae</name>
    <dbReference type="NCBI Taxonomy" id="3126357"/>
    <lineage>
        <taxon>Bacteria</taxon>
        <taxon>Pseudomonadati</taxon>
        <taxon>Pseudomonadota</taxon>
        <taxon>Betaproteobacteria</taxon>
        <taxon>Burkholderiales</taxon>
        <taxon>Oxalobacteraceae</taxon>
        <taxon>Collimonas</taxon>
    </lineage>
</organism>
<evidence type="ECO:0000256" key="1">
    <source>
        <dbReference type="SAM" id="SignalP"/>
    </source>
</evidence>
<accession>A0ABU9Q0E8</accession>
<comment type="caution">
    <text evidence="2">The sequence shown here is derived from an EMBL/GenBank/DDBJ whole genome shotgun (WGS) entry which is preliminary data.</text>
</comment>
<dbReference type="PROSITE" id="PS51257">
    <property type="entry name" value="PROKAR_LIPOPROTEIN"/>
    <property type="match status" value="1"/>
</dbReference>
<keyword evidence="1" id="KW-0732">Signal</keyword>
<dbReference type="EMBL" id="JBANDC010000016">
    <property type="protein sequence ID" value="MEM4989632.1"/>
    <property type="molecule type" value="Genomic_DNA"/>
</dbReference>
<feature type="chain" id="PRO_5047024968" evidence="1">
    <location>
        <begin position="23"/>
        <end position="119"/>
    </location>
</feature>